<reference evidence="1" key="1">
    <citation type="journal article" date="2021" name="New Phytol.">
        <title>Evolutionary innovations through gain and loss of genes in the ectomycorrhizal Boletales.</title>
        <authorList>
            <person name="Wu G."/>
            <person name="Miyauchi S."/>
            <person name="Morin E."/>
            <person name="Kuo A."/>
            <person name="Drula E."/>
            <person name="Varga T."/>
            <person name="Kohler A."/>
            <person name="Feng B."/>
            <person name="Cao Y."/>
            <person name="Lipzen A."/>
            <person name="Daum C."/>
            <person name="Hundley H."/>
            <person name="Pangilinan J."/>
            <person name="Johnson J."/>
            <person name="Barry K."/>
            <person name="LaButti K."/>
            <person name="Ng V."/>
            <person name="Ahrendt S."/>
            <person name="Min B."/>
            <person name="Choi I.G."/>
            <person name="Park H."/>
            <person name="Plett J.M."/>
            <person name="Magnuson J."/>
            <person name="Spatafora J.W."/>
            <person name="Nagy L.G."/>
            <person name="Henrissat B."/>
            <person name="Grigoriev I.V."/>
            <person name="Yang Z.L."/>
            <person name="Xu J."/>
            <person name="Martin F.M."/>
        </authorList>
    </citation>
    <scope>NUCLEOTIDE SEQUENCE</scope>
    <source>
        <strain evidence="1">KUC20120723A-06</strain>
    </source>
</reference>
<name>A0ACB8AYZ5_9AGAM</name>
<evidence type="ECO:0000313" key="1">
    <source>
        <dbReference type="EMBL" id="KAH7918485.1"/>
    </source>
</evidence>
<dbReference type="EMBL" id="MU266780">
    <property type="protein sequence ID" value="KAH7918485.1"/>
    <property type="molecule type" value="Genomic_DNA"/>
</dbReference>
<gene>
    <name evidence="1" type="ORF">BV22DRAFT_1134554</name>
</gene>
<evidence type="ECO:0000313" key="2">
    <source>
        <dbReference type="Proteomes" id="UP000790709"/>
    </source>
</evidence>
<keyword evidence="2" id="KW-1185">Reference proteome</keyword>
<comment type="caution">
    <text evidence="1">The sequence shown here is derived from an EMBL/GenBank/DDBJ whole genome shotgun (WGS) entry which is preliminary data.</text>
</comment>
<sequence length="235" mass="25738">MGGISRGGGATSENPGRPLPHLLPPTQPPPLEASTQPHGQRPAVLSRGEGGAKNARKARKAAAAIAAFSITTPTKASKKSTSPALIDDKRRSASPDSLDDEESQESEEPREELEALRKKFVGGVDLPEGGEPLLKGSKRRFVLFPIQHHEIRQAYKNAKASFWTAEEMDLSKDIHDWTNCTNDDERYFVSHVLAFFAASDATVNENLVERFSNEVQAAEARCFCGFWITVGNCHR</sequence>
<dbReference type="Proteomes" id="UP000790709">
    <property type="component" value="Unassembled WGS sequence"/>
</dbReference>
<protein>
    <submittedName>
        <fullName evidence="1">Uncharacterized protein</fullName>
    </submittedName>
</protein>
<organism evidence="1 2">
    <name type="scientific">Leucogyrophana mollusca</name>
    <dbReference type="NCBI Taxonomy" id="85980"/>
    <lineage>
        <taxon>Eukaryota</taxon>
        <taxon>Fungi</taxon>
        <taxon>Dikarya</taxon>
        <taxon>Basidiomycota</taxon>
        <taxon>Agaricomycotina</taxon>
        <taxon>Agaricomycetes</taxon>
        <taxon>Agaricomycetidae</taxon>
        <taxon>Boletales</taxon>
        <taxon>Boletales incertae sedis</taxon>
        <taxon>Leucogyrophana</taxon>
    </lineage>
</organism>
<proteinExistence type="predicted"/>
<accession>A0ACB8AYZ5</accession>